<dbReference type="Pfam" id="PF02541">
    <property type="entry name" value="Ppx-GppA"/>
    <property type="match status" value="1"/>
</dbReference>
<dbReference type="InterPro" id="IPR050273">
    <property type="entry name" value="GppA/Ppx_hydrolase"/>
</dbReference>
<keyword evidence="3" id="KW-1185">Reference proteome</keyword>
<keyword evidence="2" id="KW-0378">Hydrolase</keyword>
<dbReference type="InterPro" id="IPR003695">
    <property type="entry name" value="Ppx_GppA_N"/>
</dbReference>
<dbReference type="PANTHER" id="PTHR30005:SF13">
    <property type="entry name" value="EXOPOLYPHOSPHATASE 2"/>
    <property type="match status" value="1"/>
</dbReference>
<evidence type="ECO:0000259" key="1">
    <source>
        <dbReference type="Pfam" id="PF02541"/>
    </source>
</evidence>
<dbReference type="RefSeq" id="WP_309849664.1">
    <property type="nucleotide sequence ID" value="NZ_BAAAIU010000045.1"/>
</dbReference>
<dbReference type="CDD" id="cd24119">
    <property type="entry name" value="ASKHA_NBD_MtPPX2-like"/>
    <property type="match status" value="1"/>
</dbReference>
<dbReference type="GO" id="GO:0004309">
    <property type="term" value="F:exopolyphosphatase activity"/>
    <property type="evidence" value="ECO:0007669"/>
    <property type="project" value="UniProtKB-EC"/>
</dbReference>
<gene>
    <name evidence="2" type="ORF">J2S35_000593</name>
</gene>
<evidence type="ECO:0000313" key="3">
    <source>
        <dbReference type="Proteomes" id="UP001247307"/>
    </source>
</evidence>
<dbReference type="EC" id="3.6.1.11" evidence="2"/>
<proteinExistence type="predicted"/>
<dbReference type="Gene3D" id="3.30.420.150">
    <property type="entry name" value="Exopolyphosphatase. Domain 2"/>
    <property type="match status" value="1"/>
</dbReference>
<accession>A0AAE4C5M6</accession>
<dbReference type="SUPFAM" id="SSF53067">
    <property type="entry name" value="Actin-like ATPase domain"/>
    <property type="match status" value="2"/>
</dbReference>
<organism evidence="2 3">
    <name type="scientific">Falsarthrobacter nasiphocae</name>
    <dbReference type="NCBI Taxonomy" id="189863"/>
    <lineage>
        <taxon>Bacteria</taxon>
        <taxon>Bacillati</taxon>
        <taxon>Actinomycetota</taxon>
        <taxon>Actinomycetes</taxon>
        <taxon>Micrococcales</taxon>
        <taxon>Micrococcaceae</taxon>
        <taxon>Falsarthrobacter</taxon>
    </lineage>
</organism>
<comment type="caution">
    <text evidence="2">The sequence shown here is derived from an EMBL/GenBank/DDBJ whole genome shotgun (WGS) entry which is preliminary data.</text>
</comment>
<sequence length="319" mass="33383">MIVAGIDCGTNSIRLLIAETDGEGGLRELDRRTTIVRLGQGVDKTGRFAEEALERTFAAVDEYAAALREHEVAGIRFGATSATRDAENRDVFLDGVRDRLGITPEVIAGEEEARLSFTGATVGSVDDARTLVVDLGGGSTEFVVGRPGPGAAAIEGAISTDMGCVRFTERFVSGDPVTDVDVEALRAGVAAHLDEADRAVGLEGIERVIGVAGTITSVMAEALGLDAYRREAIHGASLPIEDVRAAAVRLARAPLAERADRPFMHPGRVDVIVAGALIWDAVLGRLERLNPGLRAVSASETDILDGLAFSAAQRAGEGA</sequence>
<reference evidence="2" key="1">
    <citation type="submission" date="2023-07" db="EMBL/GenBank/DDBJ databases">
        <title>Sequencing the genomes of 1000 actinobacteria strains.</title>
        <authorList>
            <person name="Klenk H.-P."/>
        </authorList>
    </citation>
    <scope>NUCLEOTIDE SEQUENCE</scope>
    <source>
        <strain evidence="2">DSM 13988</strain>
    </source>
</reference>
<dbReference type="GO" id="GO:0008894">
    <property type="term" value="F:guanosine-5'-triphosphate,3'-diphosphate diphosphatase activity"/>
    <property type="evidence" value="ECO:0007669"/>
    <property type="project" value="UniProtKB-EC"/>
</dbReference>
<dbReference type="EMBL" id="JAVDUI010000001">
    <property type="protein sequence ID" value="MDR6891653.1"/>
    <property type="molecule type" value="Genomic_DNA"/>
</dbReference>
<dbReference type="AlphaFoldDB" id="A0AAE4C5M6"/>
<feature type="domain" description="Ppx/GppA phosphatase N-terminal" evidence="1">
    <location>
        <begin position="23"/>
        <end position="287"/>
    </location>
</feature>
<dbReference type="InterPro" id="IPR043129">
    <property type="entry name" value="ATPase_NBD"/>
</dbReference>
<dbReference type="Proteomes" id="UP001247307">
    <property type="component" value="Unassembled WGS sequence"/>
</dbReference>
<name>A0AAE4C5M6_9MICC</name>
<protein>
    <submittedName>
        <fullName evidence="2">Exopolyphosphatase/guanosine-5'-triphosphate, 3'-diphosphate pyrophosphatase</fullName>
        <ecNumber evidence="2">3.6.1.11</ecNumber>
        <ecNumber evidence="2">3.6.1.40</ecNumber>
    </submittedName>
</protein>
<evidence type="ECO:0000313" key="2">
    <source>
        <dbReference type="EMBL" id="MDR6891653.1"/>
    </source>
</evidence>
<dbReference type="Gene3D" id="3.30.420.40">
    <property type="match status" value="1"/>
</dbReference>
<dbReference type="PANTHER" id="PTHR30005">
    <property type="entry name" value="EXOPOLYPHOSPHATASE"/>
    <property type="match status" value="1"/>
</dbReference>
<dbReference type="EC" id="3.6.1.40" evidence="2"/>